<evidence type="ECO:0000259" key="4">
    <source>
        <dbReference type="Pfam" id="PF01494"/>
    </source>
</evidence>
<name>A0A919FTR9_9ACTN</name>
<dbReference type="EMBL" id="BNCD01000002">
    <property type="protein sequence ID" value="GHH71806.1"/>
    <property type="molecule type" value="Genomic_DNA"/>
</dbReference>
<keyword evidence="3" id="KW-0274">FAD</keyword>
<dbReference type="Gene3D" id="3.30.70.2450">
    <property type="match status" value="1"/>
</dbReference>
<proteinExistence type="predicted"/>
<evidence type="ECO:0000256" key="2">
    <source>
        <dbReference type="ARBA" id="ARBA00022630"/>
    </source>
</evidence>
<dbReference type="InterPro" id="IPR036188">
    <property type="entry name" value="FAD/NAD-bd_sf"/>
</dbReference>
<comment type="cofactor">
    <cofactor evidence="1">
        <name>FAD</name>
        <dbReference type="ChEBI" id="CHEBI:57692"/>
    </cofactor>
</comment>
<keyword evidence="2" id="KW-0285">Flavoprotein</keyword>
<comment type="caution">
    <text evidence="5">The sequence shown here is derived from an EMBL/GenBank/DDBJ whole genome shotgun (WGS) entry which is preliminary data.</text>
</comment>
<dbReference type="PANTHER" id="PTHR43004">
    <property type="entry name" value="TRK SYSTEM POTASSIUM UPTAKE PROTEIN"/>
    <property type="match status" value="1"/>
</dbReference>
<dbReference type="PANTHER" id="PTHR43004:SF19">
    <property type="entry name" value="BINDING MONOOXYGENASE, PUTATIVE (JCVI)-RELATED"/>
    <property type="match status" value="1"/>
</dbReference>
<dbReference type="GO" id="GO:0071949">
    <property type="term" value="F:FAD binding"/>
    <property type="evidence" value="ECO:0007669"/>
    <property type="project" value="InterPro"/>
</dbReference>
<dbReference type="AlphaFoldDB" id="A0A919FTR9"/>
<dbReference type="Gene3D" id="3.50.50.60">
    <property type="entry name" value="FAD/NAD(P)-binding domain"/>
    <property type="match status" value="1"/>
</dbReference>
<reference evidence="5" key="2">
    <citation type="submission" date="2020-09" db="EMBL/GenBank/DDBJ databases">
        <authorList>
            <person name="Sun Q."/>
            <person name="Ohkuma M."/>
        </authorList>
    </citation>
    <scope>NUCLEOTIDE SEQUENCE</scope>
    <source>
        <strain evidence="5">JCM 5069</strain>
    </source>
</reference>
<dbReference type="NCBIfam" id="NF033145">
    <property type="entry name" value="rif_monoox"/>
    <property type="match status" value="1"/>
</dbReference>
<dbReference type="PRINTS" id="PR00420">
    <property type="entry name" value="RNGMNOXGNASE"/>
</dbReference>
<evidence type="ECO:0000313" key="5">
    <source>
        <dbReference type="EMBL" id="GHH71806.1"/>
    </source>
</evidence>
<keyword evidence="6" id="KW-1185">Reference proteome</keyword>
<dbReference type="Gene3D" id="3.40.30.120">
    <property type="match status" value="1"/>
</dbReference>
<dbReference type="RefSeq" id="WP_189929446.1">
    <property type="nucleotide sequence ID" value="NZ_BNCD01000002.1"/>
</dbReference>
<evidence type="ECO:0000313" key="6">
    <source>
        <dbReference type="Proteomes" id="UP000603708"/>
    </source>
</evidence>
<evidence type="ECO:0000256" key="1">
    <source>
        <dbReference type="ARBA" id="ARBA00001974"/>
    </source>
</evidence>
<gene>
    <name evidence="5" type="ORF">GCM10018793_07820</name>
</gene>
<dbReference type="SUPFAM" id="SSF51905">
    <property type="entry name" value="FAD/NAD(P)-binding domain"/>
    <property type="match status" value="1"/>
</dbReference>
<dbReference type="GO" id="GO:0016709">
    <property type="term" value="F:oxidoreductase activity, acting on paired donors, with incorporation or reduction of molecular oxygen, NAD(P)H as one donor, and incorporation of one atom of oxygen"/>
    <property type="evidence" value="ECO:0007669"/>
    <property type="project" value="UniProtKB-ARBA"/>
</dbReference>
<accession>A0A919FTR9</accession>
<dbReference type="Proteomes" id="UP000603708">
    <property type="component" value="Unassembled WGS sequence"/>
</dbReference>
<sequence>MIDVIVVGGGPTGLMLAGELRLHGVHVVVLEKLAEPTGQSRGRGLHARSVELMDQRGLLERFLAVSEKFQVGGLFGGIVKPWPDRLDTAHPYGLATPQPTTERLLDERALELGAEIRRGCELVGLSQDGDGVNVELADGTHLRSRYLVGCDGGRSTVRKRLGVAFPGEPARVETLLGDMEAAEDPATVAAVVARVRTTQLRFGATPDVDGHAGVYRIIVPAGKVAEDRTTPPTLDEFRQRLRAVAGTDFGVHSPRWLSRVGDATRQAERYRVGRVLLAGDAAHIHPPTGGQGLNLGVQDAFNLGWKLAAAVNGWAPQGLLDSYHAERHPVGAAVLDNTRAQITLLGSEPGATALRELFSRLMDFEEVNRYVTGLITAVEVRYDFGEGHELLGRRMRDVGLERGRLYELMHGGRGLLLDQRGRLSAAGWADRVDHVVDVSAELDVPAVLLRPDGHVAWAGEDQQELLGRLAQWFGAATG</sequence>
<dbReference type="Pfam" id="PF21274">
    <property type="entry name" value="Rng_hyd_C"/>
    <property type="match status" value="1"/>
</dbReference>
<organism evidence="5 6">
    <name type="scientific">Streptomyces sulfonofaciens</name>
    <dbReference type="NCBI Taxonomy" id="68272"/>
    <lineage>
        <taxon>Bacteria</taxon>
        <taxon>Bacillati</taxon>
        <taxon>Actinomycetota</taxon>
        <taxon>Actinomycetes</taxon>
        <taxon>Kitasatosporales</taxon>
        <taxon>Streptomycetaceae</taxon>
        <taxon>Streptomyces</taxon>
    </lineage>
</organism>
<feature type="domain" description="FAD-binding" evidence="4">
    <location>
        <begin position="2"/>
        <end position="338"/>
    </location>
</feature>
<dbReference type="InterPro" id="IPR002938">
    <property type="entry name" value="FAD-bd"/>
</dbReference>
<evidence type="ECO:0000256" key="3">
    <source>
        <dbReference type="ARBA" id="ARBA00022827"/>
    </source>
</evidence>
<dbReference type="InterPro" id="IPR050641">
    <property type="entry name" value="RIFMO-like"/>
</dbReference>
<protein>
    <submittedName>
        <fullName evidence="5">FAD-dependent oxidoreductase</fullName>
    </submittedName>
</protein>
<dbReference type="Pfam" id="PF01494">
    <property type="entry name" value="FAD_binding_3"/>
    <property type="match status" value="1"/>
</dbReference>
<reference evidence="5" key="1">
    <citation type="journal article" date="2014" name="Int. J. Syst. Evol. Microbiol.">
        <title>Complete genome sequence of Corynebacterium casei LMG S-19264T (=DSM 44701T), isolated from a smear-ripened cheese.</title>
        <authorList>
            <consortium name="US DOE Joint Genome Institute (JGI-PGF)"/>
            <person name="Walter F."/>
            <person name="Albersmeier A."/>
            <person name="Kalinowski J."/>
            <person name="Ruckert C."/>
        </authorList>
    </citation>
    <scope>NUCLEOTIDE SEQUENCE</scope>
    <source>
        <strain evidence="5">JCM 5069</strain>
    </source>
</reference>